<sequence length="223" mass="25010">MPHDCQEEEGISASPPYQDPSQASQALTVPSSKGRVPSSTPQRRYSTQRPPTSPPQSHQYVAFHQREPGPWALDRHLVKLQSILRPHEIFTGIQALLLKSSSRHLRLPRCPFRAIQIVELGHFTPSFTWTWRLCDSSQTFGIHLDCSRVQRWGPILDALFRISEGFYFGSHHLIMATLLYFKEKDEHPTESIPSTPATPSMPQAISTDPPATPPVPPAALPPL</sequence>
<proteinExistence type="predicted"/>
<name>A0A438FE84_VITVI</name>
<dbReference type="EMBL" id="QGNW01000965">
    <property type="protein sequence ID" value="RVW58286.1"/>
    <property type="molecule type" value="Genomic_DNA"/>
</dbReference>
<feature type="compositionally biased region" description="Polar residues" evidence="1">
    <location>
        <begin position="191"/>
        <end position="206"/>
    </location>
</feature>
<comment type="caution">
    <text evidence="2">The sequence shown here is derived from an EMBL/GenBank/DDBJ whole genome shotgun (WGS) entry which is preliminary data.</text>
</comment>
<evidence type="ECO:0000256" key="1">
    <source>
        <dbReference type="SAM" id="MobiDB-lite"/>
    </source>
</evidence>
<feature type="compositionally biased region" description="Pro residues" evidence="1">
    <location>
        <begin position="210"/>
        <end position="223"/>
    </location>
</feature>
<evidence type="ECO:0000313" key="2">
    <source>
        <dbReference type="EMBL" id="RVW58286.1"/>
    </source>
</evidence>
<evidence type="ECO:0000313" key="3">
    <source>
        <dbReference type="Proteomes" id="UP000288805"/>
    </source>
</evidence>
<feature type="compositionally biased region" description="Acidic residues" evidence="1">
    <location>
        <begin position="1"/>
        <end position="10"/>
    </location>
</feature>
<reference evidence="2 3" key="1">
    <citation type="journal article" date="2018" name="PLoS Genet.">
        <title>Population sequencing reveals clonal diversity and ancestral inbreeding in the grapevine cultivar Chardonnay.</title>
        <authorList>
            <person name="Roach M.J."/>
            <person name="Johnson D.L."/>
            <person name="Bohlmann J."/>
            <person name="van Vuuren H.J."/>
            <person name="Jones S.J."/>
            <person name="Pretorius I.S."/>
            <person name="Schmidt S.A."/>
            <person name="Borneman A.R."/>
        </authorList>
    </citation>
    <scope>NUCLEOTIDE SEQUENCE [LARGE SCALE GENOMIC DNA]</scope>
    <source>
        <strain evidence="3">cv. Chardonnay</strain>
        <tissue evidence="2">Leaf</tissue>
    </source>
</reference>
<protein>
    <submittedName>
        <fullName evidence="2">Uncharacterized protein</fullName>
    </submittedName>
</protein>
<organism evidence="2 3">
    <name type="scientific">Vitis vinifera</name>
    <name type="common">Grape</name>
    <dbReference type="NCBI Taxonomy" id="29760"/>
    <lineage>
        <taxon>Eukaryota</taxon>
        <taxon>Viridiplantae</taxon>
        <taxon>Streptophyta</taxon>
        <taxon>Embryophyta</taxon>
        <taxon>Tracheophyta</taxon>
        <taxon>Spermatophyta</taxon>
        <taxon>Magnoliopsida</taxon>
        <taxon>eudicotyledons</taxon>
        <taxon>Gunneridae</taxon>
        <taxon>Pentapetalae</taxon>
        <taxon>rosids</taxon>
        <taxon>Vitales</taxon>
        <taxon>Vitaceae</taxon>
        <taxon>Viteae</taxon>
        <taxon>Vitis</taxon>
    </lineage>
</organism>
<feature type="region of interest" description="Disordered" evidence="1">
    <location>
        <begin position="187"/>
        <end position="223"/>
    </location>
</feature>
<feature type="region of interest" description="Disordered" evidence="1">
    <location>
        <begin position="1"/>
        <end position="58"/>
    </location>
</feature>
<dbReference type="AlphaFoldDB" id="A0A438FE84"/>
<accession>A0A438FE84</accession>
<feature type="compositionally biased region" description="Polar residues" evidence="1">
    <location>
        <begin position="19"/>
        <end position="42"/>
    </location>
</feature>
<dbReference type="Proteomes" id="UP000288805">
    <property type="component" value="Unassembled WGS sequence"/>
</dbReference>
<gene>
    <name evidence="2" type="ORF">CK203_112111</name>
</gene>